<dbReference type="PANTHER" id="PTHR23063:SF52">
    <property type="entry name" value="LYSOPHOSPHATIDYLCHOLINE ACYLTRANSFERASE"/>
    <property type="match status" value="1"/>
</dbReference>
<reference evidence="9" key="1">
    <citation type="submission" date="2019-06" db="EMBL/GenBank/DDBJ databases">
        <title>Complete genome sequence of Methylogaea oryzae strain JCM16910.</title>
        <authorList>
            <person name="Asakawa S."/>
        </authorList>
    </citation>
    <scope>NUCLEOTIDE SEQUENCE</scope>
    <source>
        <strain evidence="9">E10</strain>
    </source>
</reference>
<feature type="domain" description="Phospholipid/glycerol acyltransferase" evidence="8">
    <location>
        <begin position="61"/>
        <end position="173"/>
    </location>
</feature>
<dbReference type="InterPro" id="IPR002123">
    <property type="entry name" value="Plipid/glycerol_acylTrfase"/>
</dbReference>
<dbReference type="KEGG" id="moz:MoryE10_10220"/>
<keyword evidence="3" id="KW-0812">Transmembrane</keyword>
<dbReference type="CDD" id="cd07989">
    <property type="entry name" value="LPLAT_AGPAT-like"/>
    <property type="match status" value="1"/>
</dbReference>
<keyword evidence="10" id="KW-1185">Reference proteome</keyword>
<evidence type="ECO:0000256" key="5">
    <source>
        <dbReference type="ARBA" id="ARBA00023098"/>
    </source>
</evidence>
<keyword evidence="5" id="KW-0443">Lipid metabolism</keyword>
<dbReference type="EMBL" id="AP019782">
    <property type="protein sequence ID" value="BBL70416.1"/>
    <property type="molecule type" value="Genomic_DNA"/>
</dbReference>
<name>A0A8D4VMQ7_9GAMM</name>
<evidence type="ECO:0000256" key="7">
    <source>
        <dbReference type="ARBA" id="ARBA00023315"/>
    </source>
</evidence>
<evidence type="ECO:0000256" key="4">
    <source>
        <dbReference type="ARBA" id="ARBA00022989"/>
    </source>
</evidence>
<evidence type="ECO:0000256" key="2">
    <source>
        <dbReference type="ARBA" id="ARBA00022679"/>
    </source>
</evidence>
<keyword evidence="2" id="KW-0808">Transferase</keyword>
<dbReference type="AlphaFoldDB" id="A0A8D4VMQ7"/>
<accession>A0A8D4VMQ7</accession>
<evidence type="ECO:0000313" key="9">
    <source>
        <dbReference type="EMBL" id="BBL70416.1"/>
    </source>
</evidence>
<proteinExistence type="predicted"/>
<evidence type="ECO:0000256" key="6">
    <source>
        <dbReference type="ARBA" id="ARBA00023136"/>
    </source>
</evidence>
<comment type="subcellular location">
    <subcellularLocation>
        <location evidence="1">Membrane</location>
    </subcellularLocation>
</comment>
<keyword evidence="6" id="KW-0472">Membrane</keyword>
<sequence length="249" mass="26849">MLAALFAAGVGAVSLLLPACRVLGAARQRRVRDRVTQSWCGAAARILGLRVVRQGDASVAGIMAANHISWLDVIVLGMHTPLTFVPKSEVAAWPVIGYLARQSGALFIQRGNAAATRSLTEQICWRLRRQETVVLFPEGTTSRGDRVLRFHPRLFQAALTAKAPVQPVAIAYLGPAAAKAPFVDDDEFLSHLWALLAEPEIAASVHYGNPIANAASRDQLARQARLCIAGRLHVEDEATPPAKESRQAL</sequence>
<dbReference type="PANTHER" id="PTHR23063">
    <property type="entry name" value="PHOSPHOLIPID ACYLTRANSFERASE"/>
    <property type="match status" value="1"/>
</dbReference>
<evidence type="ECO:0000256" key="3">
    <source>
        <dbReference type="ARBA" id="ARBA00022692"/>
    </source>
</evidence>
<dbReference type="Pfam" id="PF01553">
    <property type="entry name" value="Acyltransferase"/>
    <property type="match status" value="1"/>
</dbReference>
<evidence type="ECO:0000313" key="10">
    <source>
        <dbReference type="Proteomes" id="UP000824988"/>
    </source>
</evidence>
<gene>
    <name evidence="9" type="ORF">MoryE10_10220</name>
</gene>
<dbReference type="SMART" id="SM00563">
    <property type="entry name" value="PlsC"/>
    <property type="match status" value="1"/>
</dbReference>
<evidence type="ECO:0000259" key="8">
    <source>
        <dbReference type="SMART" id="SM00563"/>
    </source>
</evidence>
<dbReference type="Proteomes" id="UP000824988">
    <property type="component" value="Chromosome"/>
</dbReference>
<protein>
    <submittedName>
        <fullName evidence="9">1-acyl-sn-glycerol-3-phosphate acyltransferase</fullName>
    </submittedName>
</protein>
<dbReference type="GO" id="GO:0016020">
    <property type="term" value="C:membrane"/>
    <property type="evidence" value="ECO:0007669"/>
    <property type="project" value="UniProtKB-SubCell"/>
</dbReference>
<keyword evidence="4" id="KW-1133">Transmembrane helix</keyword>
<evidence type="ECO:0000256" key="1">
    <source>
        <dbReference type="ARBA" id="ARBA00004370"/>
    </source>
</evidence>
<dbReference type="GO" id="GO:0006629">
    <property type="term" value="P:lipid metabolic process"/>
    <property type="evidence" value="ECO:0007669"/>
    <property type="project" value="UniProtKB-KW"/>
</dbReference>
<organism evidence="9 10">
    <name type="scientific">Methylogaea oryzae</name>
    <dbReference type="NCBI Taxonomy" id="1295382"/>
    <lineage>
        <taxon>Bacteria</taxon>
        <taxon>Pseudomonadati</taxon>
        <taxon>Pseudomonadota</taxon>
        <taxon>Gammaproteobacteria</taxon>
        <taxon>Methylococcales</taxon>
        <taxon>Methylococcaceae</taxon>
        <taxon>Methylogaea</taxon>
    </lineage>
</organism>
<keyword evidence="7 9" id="KW-0012">Acyltransferase</keyword>
<dbReference type="GO" id="GO:0016746">
    <property type="term" value="F:acyltransferase activity"/>
    <property type="evidence" value="ECO:0007669"/>
    <property type="project" value="UniProtKB-KW"/>
</dbReference>